<dbReference type="EMBL" id="JBHSZQ010000020">
    <property type="protein sequence ID" value="MFC7126232.1"/>
    <property type="molecule type" value="Genomic_DNA"/>
</dbReference>
<sequence length="54" mass="6403">METRYVIDEREERQRPSLHSIRLSSARYSMRPSSPDSVETNSPKQFDYIERTVA</sequence>
<evidence type="ECO:0000313" key="2">
    <source>
        <dbReference type="EMBL" id="MFC7126232.1"/>
    </source>
</evidence>
<accession>A0ABD5X5I6</accession>
<dbReference type="RefSeq" id="WP_267635787.1">
    <property type="nucleotide sequence ID" value="NZ_JAODIY010000001.1"/>
</dbReference>
<feature type="compositionally biased region" description="Polar residues" evidence="1">
    <location>
        <begin position="22"/>
        <end position="44"/>
    </location>
</feature>
<feature type="compositionally biased region" description="Basic and acidic residues" evidence="1">
    <location>
        <begin position="1"/>
        <end position="15"/>
    </location>
</feature>
<evidence type="ECO:0000313" key="3">
    <source>
        <dbReference type="Proteomes" id="UP001596414"/>
    </source>
</evidence>
<evidence type="ECO:0000256" key="1">
    <source>
        <dbReference type="SAM" id="MobiDB-lite"/>
    </source>
</evidence>
<protein>
    <submittedName>
        <fullName evidence="2">Uncharacterized protein</fullName>
    </submittedName>
</protein>
<name>A0ABD5X5I6_9EURY</name>
<reference evidence="2 3" key="1">
    <citation type="journal article" date="2014" name="Int. J. Syst. Evol. Microbiol.">
        <title>Complete genome sequence of Corynebacterium casei LMG S-19264T (=DSM 44701T), isolated from a smear-ripened cheese.</title>
        <authorList>
            <consortium name="US DOE Joint Genome Institute (JGI-PGF)"/>
            <person name="Walter F."/>
            <person name="Albersmeier A."/>
            <person name="Kalinowski J."/>
            <person name="Ruckert C."/>
        </authorList>
    </citation>
    <scope>NUCLEOTIDE SEQUENCE [LARGE SCALE GENOMIC DNA]</scope>
    <source>
        <strain evidence="2 3">CGMCC 4.7215</strain>
    </source>
</reference>
<feature type="region of interest" description="Disordered" evidence="1">
    <location>
        <begin position="1"/>
        <end position="54"/>
    </location>
</feature>
<comment type="caution">
    <text evidence="2">The sequence shown here is derived from an EMBL/GenBank/DDBJ whole genome shotgun (WGS) entry which is preliminary data.</text>
</comment>
<proteinExistence type="predicted"/>
<dbReference type="AlphaFoldDB" id="A0ABD5X5I6"/>
<organism evidence="2 3">
    <name type="scientific">Halovenus rubra</name>
    <dbReference type="NCBI Taxonomy" id="869890"/>
    <lineage>
        <taxon>Archaea</taxon>
        <taxon>Methanobacteriati</taxon>
        <taxon>Methanobacteriota</taxon>
        <taxon>Stenosarchaea group</taxon>
        <taxon>Halobacteria</taxon>
        <taxon>Halobacteriales</taxon>
        <taxon>Haloarculaceae</taxon>
        <taxon>Halovenus</taxon>
    </lineage>
</organism>
<dbReference type="Proteomes" id="UP001596414">
    <property type="component" value="Unassembled WGS sequence"/>
</dbReference>
<gene>
    <name evidence="2" type="ORF">ACFQJ7_09325</name>
</gene>